<dbReference type="InterPro" id="IPR006140">
    <property type="entry name" value="D-isomer_DH_NAD-bd"/>
</dbReference>
<evidence type="ECO:0000256" key="1">
    <source>
        <dbReference type="ARBA" id="ARBA00005854"/>
    </source>
</evidence>
<dbReference type="Proteomes" id="UP000223749">
    <property type="component" value="Chromosome"/>
</dbReference>
<comment type="similarity">
    <text evidence="1 4">Belongs to the D-isomer specific 2-hydroxyacid dehydrogenase family.</text>
</comment>
<proteinExistence type="inferred from homology"/>
<dbReference type="InterPro" id="IPR006139">
    <property type="entry name" value="D-isomer_2_OHA_DH_cat_dom"/>
</dbReference>
<dbReference type="Gene3D" id="3.40.50.720">
    <property type="entry name" value="NAD(P)-binding Rossmann-like Domain"/>
    <property type="match status" value="2"/>
</dbReference>
<reference evidence="7 8" key="1">
    <citation type="submission" date="2017-10" db="EMBL/GenBank/DDBJ databases">
        <title>Whole genome of Pedobacter ginsengisoli T01R-27 isolated from tomato rhizosphere.</title>
        <authorList>
            <person name="Weon H.-Y."/>
            <person name="Lee S.A."/>
            <person name="Sang M.K."/>
            <person name="Song J."/>
        </authorList>
    </citation>
    <scope>NUCLEOTIDE SEQUENCE [LARGE SCALE GENOMIC DNA]</scope>
    <source>
        <strain evidence="7 8">T01R-27</strain>
    </source>
</reference>
<accession>A0A2D1U1T7</accession>
<dbReference type="PROSITE" id="PS00670">
    <property type="entry name" value="D_2_HYDROXYACID_DH_2"/>
    <property type="match status" value="1"/>
</dbReference>
<dbReference type="InterPro" id="IPR058205">
    <property type="entry name" value="D-LDH-like"/>
</dbReference>
<keyword evidence="3" id="KW-0520">NAD</keyword>
<evidence type="ECO:0000313" key="7">
    <source>
        <dbReference type="EMBL" id="ATP55576.1"/>
    </source>
</evidence>
<dbReference type="AlphaFoldDB" id="A0A2D1U1T7"/>
<dbReference type="EMBL" id="CP024091">
    <property type="protein sequence ID" value="ATP55576.1"/>
    <property type="molecule type" value="Genomic_DNA"/>
</dbReference>
<evidence type="ECO:0000256" key="3">
    <source>
        <dbReference type="ARBA" id="ARBA00023027"/>
    </source>
</evidence>
<dbReference type="SUPFAM" id="SSF51735">
    <property type="entry name" value="NAD(P)-binding Rossmann-fold domains"/>
    <property type="match status" value="1"/>
</dbReference>
<evidence type="ECO:0000256" key="2">
    <source>
        <dbReference type="ARBA" id="ARBA00023002"/>
    </source>
</evidence>
<evidence type="ECO:0000256" key="4">
    <source>
        <dbReference type="RuleBase" id="RU003719"/>
    </source>
</evidence>
<keyword evidence="2 4" id="KW-0560">Oxidoreductase</keyword>
<dbReference type="InterPro" id="IPR036291">
    <property type="entry name" value="NAD(P)-bd_dom_sf"/>
</dbReference>
<keyword evidence="8" id="KW-1185">Reference proteome</keyword>
<sequence length="317" mass="35057">MKAIFYSTKSVEKSLMLHANNQRHDLVFTTRTLSTETTSFAEGADAVVVFTNDNVTAPVIHKLAALGIRYIATRSVGIDHIDRVTAEKYEIKIANIPAYSPQAIAEHAAALALALSRHLVQASQQCQHFNFSLNNLIGFNFYGKTVGLIGLGHIGKAAIPIFKGLGCKIIGYDILPGQNLPDIEMVDLDALYKNADVISLHIPLNEQTEHIIDRTSIEKMKTGVMIINTARGSLIKTTDVLDALRTGKIGYLGLDVYENEHGLFFEDHEADQVRDPLLSELMRMPNVLITPHQAFLTTEALEEIAHQTINTLNSWEN</sequence>
<protein>
    <submittedName>
        <fullName evidence="7">Hydroxyacid dehydrogenase</fullName>
    </submittedName>
</protein>
<dbReference type="KEGG" id="pgs:CPT03_03400"/>
<evidence type="ECO:0000259" key="5">
    <source>
        <dbReference type="Pfam" id="PF00389"/>
    </source>
</evidence>
<dbReference type="InterPro" id="IPR029753">
    <property type="entry name" value="D-isomer_DH_CS"/>
</dbReference>
<dbReference type="GO" id="GO:0051287">
    <property type="term" value="F:NAD binding"/>
    <property type="evidence" value="ECO:0007669"/>
    <property type="project" value="InterPro"/>
</dbReference>
<dbReference type="SUPFAM" id="SSF52283">
    <property type="entry name" value="Formate/glycerate dehydrogenase catalytic domain-like"/>
    <property type="match status" value="1"/>
</dbReference>
<feature type="domain" description="D-isomer specific 2-hydroxyacid dehydrogenase NAD-binding" evidence="6">
    <location>
        <begin position="110"/>
        <end position="294"/>
    </location>
</feature>
<evidence type="ECO:0000313" key="8">
    <source>
        <dbReference type="Proteomes" id="UP000223749"/>
    </source>
</evidence>
<name>A0A2D1U1T7_9SPHI</name>
<gene>
    <name evidence="7" type="ORF">CPT03_03400</name>
</gene>
<dbReference type="Pfam" id="PF02826">
    <property type="entry name" value="2-Hacid_dh_C"/>
    <property type="match status" value="1"/>
</dbReference>
<dbReference type="OrthoDB" id="1522997at2"/>
<dbReference type="Pfam" id="PF00389">
    <property type="entry name" value="2-Hacid_dh"/>
    <property type="match status" value="1"/>
</dbReference>
<dbReference type="PANTHER" id="PTHR43026">
    <property type="entry name" value="2-HYDROXYACID DEHYDROGENASE HOMOLOG 1-RELATED"/>
    <property type="match status" value="1"/>
</dbReference>
<dbReference type="RefSeq" id="WP_099437524.1">
    <property type="nucleotide sequence ID" value="NZ_CP024091.1"/>
</dbReference>
<evidence type="ECO:0000259" key="6">
    <source>
        <dbReference type="Pfam" id="PF02826"/>
    </source>
</evidence>
<organism evidence="7 8">
    <name type="scientific">Pedobacter ginsengisoli</name>
    <dbReference type="NCBI Taxonomy" id="363852"/>
    <lineage>
        <taxon>Bacteria</taxon>
        <taxon>Pseudomonadati</taxon>
        <taxon>Bacteroidota</taxon>
        <taxon>Sphingobacteriia</taxon>
        <taxon>Sphingobacteriales</taxon>
        <taxon>Sphingobacteriaceae</taxon>
        <taxon>Pedobacter</taxon>
    </lineage>
</organism>
<dbReference type="GO" id="GO:0008720">
    <property type="term" value="F:D-lactate dehydrogenase (NAD+) activity"/>
    <property type="evidence" value="ECO:0007669"/>
    <property type="project" value="TreeGrafter"/>
</dbReference>
<feature type="domain" description="D-isomer specific 2-hydroxyacid dehydrogenase catalytic" evidence="5">
    <location>
        <begin position="16"/>
        <end position="315"/>
    </location>
</feature>
<dbReference type="PANTHER" id="PTHR43026:SF1">
    <property type="entry name" value="2-HYDROXYACID DEHYDROGENASE HOMOLOG 1-RELATED"/>
    <property type="match status" value="1"/>
</dbReference>